<dbReference type="InterPro" id="IPR002347">
    <property type="entry name" value="SDR_fam"/>
</dbReference>
<name>A0A8X6WNL2_9ARAC</name>
<keyword evidence="2" id="KW-1185">Reference proteome</keyword>
<dbReference type="GO" id="GO:0008202">
    <property type="term" value="P:steroid metabolic process"/>
    <property type="evidence" value="ECO:0007669"/>
    <property type="project" value="TreeGrafter"/>
</dbReference>
<reference evidence="1" key="1">
    <citation type="submission" date="2020-08" db="EMBL/GenBank/DDBJ databases">
        <title>Multicomponent nature underlies the extraordinary mechanical properties of spider dragline silk.</title>
        <authorList>
            <person name="Kono N."/>
            <person name="Nakamura H."/>
            <person name="Mori M."/>
            <person name="Yoshida Y."/>
            <person name="Ohtoshi R."/>
            <person name="Malay A.D."/>
            <person name="Moran D.A.P."/>
            <person name="Tomita M."/>
            <person name="Numata K."/>
            <person name="Arakawa K."/>
        </authorList>
    </citation>
    <scope>NUCLEOTIDE SEQUENCE</scope>
</reference>
<dbReference type="PANTHER" id="PTHR43313:SF36">
    <property type="entry name" value="D-BETA-HYDROXYBUTYRATE DEHYDROGENASE, MITOCHONDRIAL"/>
    <property type="match status" value="1"/>
</dbReference>
<dbReference type="EMBL" id="BMAV01000441">
    <property type="protein sequence ID" value="GFY37737.1"/>
    <property type="molecule type" value="Genomic_DNA"/>
</dbReference>
<accession>A0A8X6WNL2</accession>
<dbReference type="Gene3D" id="3.40.50.720">
    <property type="entry name" value="NAD(P)-binding Rossmann-like Domain"/>
    <property type="match status" value="1"/>
</dbReference>
<dbReference type="InterPro" id="IPR036291">
    <property type="entry name" value="NAD(P)-bd_dom_sf"/>
</dbReference>
<dbReference type="Pfam" id="PF00106">
    <property type="entry name" value="adh_short"/>
    <property type="match status" value="1"/>
</dbReference>
<sequence>MDDLGYHVFAACLDIHGKGATDLINQSSSRLQVLHLDVTSDQSVQLAKDYVGKHLKNNVLWAVLNNAGVSQAGEIDWTPLDDIQKVYDINTMGVLRVTKAFLPFLKKSKGRVINNTSICGEFFFQ</sequence>
<dbReference type="GO" id="GO:0016491">
    <property type="term" value="F:oxidoreductase activity"/>
    <property type="evidence" value="ECO:0007669"/>
    <property type="project" value="TreeGrafter"/>
</dbReference>
<evidence type="ECO:0000313" key="2">
    <source>
        <dbReference type="Proteomes" id="UP000886998"/>
    </source>
</evidence>
<dbReference type="AlphaFoldDB" id="A0A8X6WNL2"/>
<evidence type="ECO:0000313" key="1">
    <source>
        <dbReference type="EMBL" id="GFY37737.1"/>
    </source>
</evidence>
<dbReference type="OrthoDB" id="294295at2759"/>
<dbReference type="PANTHER" id="PTHR43313">
    <property type="entry name" value="SHORT-CHAIN DEHYDROGENASE/REDUCTASE FAMILY 9C"/>
    <property type="match status" value="1"/>
</dbReference>
<dbReference type="SUPFAM" id="SSF51735">
    <property type="entry name" value="NAD(P)-binding Rossmann-fold domains"/>
    <property type="match status" value="1"/>
</dbReference>
<comment type="caution">
    <text evidence="1">The sequence shown here is derived from an EMBL/GenBank/DDBJ whole genome shotgun (WGS) entry which is preliminary data.</text>
</comment>
<organism evidence="1 2">
    <name type="scientific">Trichonephila inaurata madagascariensis</name>
    <dbReference type="NCBI Taxonomy" id="2747483"/>
    <lineage>
        <taxon>Eukaryota</taxon>
        <taxon>Metazoa</taxon>
        <taxon>Ecdysozoa</taxon>
        <taxon>Arthropoda</taxon>
        <taxon>Chelicerata</taxon>
        <taxon>Arachnida</taxon>
        <taxon>Araneae</taxon>
        <taxon>Araneomorphae</taxon>
        <taxon>Entelegynae</taxon>
        <taxon>Araneoidea</taxon>
        <taxon>Nephilidae</taxon>
        <taxon>Trichonephila</taxon>
        <taxon>Trichonephila inaurata</taxon>
    </lineage>
</organism>
<gene>
    <name evidence="1" type="primary">Hsd17b2</name>
    <name evidence="1" type="ORF">TNIN_17181</name>
</gene>
<proteinExistence type="predicted"/>
<protein>
    <submittedName>
        <fullName evidence="1">Estradiol 17-beta-dehydrogenase 2</fullName>
    </submittedName>
</protein>
<dbReference type="Proteomes" id="UP000886998">
    <property type="component" value="Unassembled WGS sequence"/>
</dbReference>